<dbReference type="EMBL" id="JACKRN010001044">
    <property type="protein sequence ID" value="MCV7074227.1"/>
    <property type="molecule type" value="Genomic_DNA"/>
</dbReference>
<proteinExistence type="predicted"/>
<accession>A0A9X2YHU3</accession>
<evidence type="ECO:0000313" key="1">
    <source>
        <dbReference type="EMBL" id="MCV7074227.1"/>
    </source>
</evidence>
<protein>
    <submittedName>
        <fullName evidence="1">Uncharacterized protein</fullName>
    </submittedName>
</protein>
<gene>
    <name evidence="1" type="ORF">H7H73_32110</name>
</gene>
<evidence type="ECO:0000313" key="2">
    <source>
        <dbReference type="Proteomes" id="UP001140272"/>
    </source>
</evidence>
<name>A0A9X2YHU3_9MYCO</name>
<reference evidence="1" key="1">
    <citation type="submission" date="2020-07" db="EMBL/GenBank/DDBJ databases">
        <authorList>
            <person name="Pettersson B.M.F."/>
            <person name="Behra P.R.K."/>
            <person name="Ramesh M."/>
            <person name="Das S."/>
            <person name="Dasgupta S."/>
            <person name="Kirsebom L.A."/>
        </authorList>
    </citation>
    <scope>NUCLEOTIDE SEQUENCE</scope>
    <source>
        <strain evidence="1">DSM 45406</strain>
    </source>
</reference>
<dbReference type="AlphaFoldDB" id="A0A9X2YHU3"/>
<comment type="caution">
    <text evidence="1">The sequence shown here is derived from an EMBL/GenBank/DDBJ whole genome shotgun (WGS) entry which is preliminary data.</text>
</comment>
<sequence length="120" mass="13094">MCETLPVVGGLFTRGRREAQAVLSLVVQAVVDELDLTAIMRDRLSVEAIDAVIARIDLVGLAEQVIDGVNLPAIIRESTSTVTADVMTDVRTQGERADDAVSGFVDRMLGRRQGFRDRPR</sequence>
<dbReference type="Proteomes" id="UP001140272">
    <property type="component" value="Unassembled WGS sequence"/>
</dbReference>
<reference evidence="1" key="2">
    <citation type="journal article" date="2022" name="BMC Genomics">
        <title>Comparative genome analysis of mycobacteria focusing on tRNA and non-coding RNA.</title>
        <authorList>
            <person name="Behra P.R.K."/>
            <person name="Pettersson B.M.F."/>
            <person name="Ramesh M."/>
            <person name="Das S."/>
            <person name="Dasgupta S."/>
            <person name="Kirsebom L.A."/>
        </authorList>
    </citation>
    <scope>NUCLEOTIDE SEQUENCE</scope>
    <source>
        <strain evidence="1">DSM 45406</strain>
    </source>
</reference>
<organism evidence="1 2">
    <name type="scientific">Mycolicibacterium rufum</name>
    <dbReference type="NCBI Taxonomy" id="318424"/>
    <lineage>
        <taxon>Bacteria</taxon>
        <taxon>Bacillati</taxon>
        <taxon>Actinomycetota</taxon>
        <taxon>Actinomycetes</taxon>
        <taxon>Mycobacteriales</taxon>
        <taxon>Mycobacteriaceae</taxon>
        <taxon>Mycolicibacterium</taxon>
    </lineage>
</organism>